<feature type="region of interest" description="Disordered" evidence="4">
    <location>
        <begin position="1"/>
        <end position="26"/>
    </location>
</feature>
<dbReference type="PANTHER" id="PTHR11242">
    <property type="entry name" value="ARYL HYDROCARBON RECEPTOR INTERACTING PROTEIN RELATED"/>
    <property type="match status" value="1"/>
</dbReference>
<keyword evidence="3" id="KW-0175">Coiled coil</keyword>
<dbReference type="SMART" id="SM00028">
    <property type="entry name" value="TPR"/>
    <property type="match status" value="3"/>
</dbReference>
<evidence type="ECO:0000256" key="4">
    <source>
        <dbReference type="SAM" id="MobiDB-lite"/>
    </source>
</evidence>
<keyword evidence="6" id="KW-1185">Reference proteome</keyword>
<accession>A0A8S1SI87</accession>
<name>A0A8S1SI87_9CILI</name>
<reference evidence="5" key="1">
    <citation type="submission" date="2021-01" db="EMBL/GenBank/DDBJ databases">
        <authorList>
            <consortium name="Genoscope - CEA"/>
            <person name="William W."/>
        </authorList>
    </citation>
    <scope>NUCLEOTIDE SEQUENCE</scope>
</reference>
<evidence type="ECO:0000313" key="5">
    <source>
        <dbReference type="EMBL" id="CAD8138472.1"/>
    </source>
</evidence>
<proteinExistence type="predicted"/>
<feature type="coiled-coil region" evidence="3">
    <location>
        <begin position="389"/>
        <end position="416"/>
    </location>
</feature>
<dbReference type="EMBL" id="CAJJDO010000007">
    <property type="protein sequence ID" value="CAD8138472.1"/>
    <property type="molecule type" value="Genomic_DNA"/>
</dbReference>
<organism evidence="5 6">
    <name type="scientific">Paramecium pentaurelia</name>
    <dbReference type="NCBI Taxonomy" id="43138"/>
    <lineage>
        <taxon>Eukaryota</taxon>
        <taxon>Sar</taxon>
        <taxon>Alveolata</taxon>
        <taxon>Ciliophora</taxon>
        <taxon>Intramacronucleata</taxon>
        <taxon>Oligohymenophorea</taxon>
        <taxon>Peniculida</taxon>
        <taxon>Parameciidae</taxon>
        <taxon>Paramecium</taxon>
    </lineage>
</organism>
<evidence type="ECO:0000256" key="2">
    <source>
        <dbReference type="ARBA" id="ARBA00022803"/>
    </source>
</evidence>
<dbReference type="Proteomes" id="UP000689195">
    <property type="component" value="Unassembled WGS sequence"/>
</dbReference>
<dbReference type="InterPro" id="IPR039663">
    <property type="entry name" value="AIP/AIPL1/TTC9"/>
</dbReference>
<evidence type="ECO:0000256" key="1">
    <source>
        <dbReference type="ARBA" id="ARBA00022737"/>
    </source>
</evidence>
<evidence type="ECO:0008006" key="7">
    <source>
        <dbReference type="Google" id="ProtNLM"/>
    </source>
</evidence>
<dbReference type="AlphaFoldDB" id="A0A8S1SI87"/>
<comment type="caution">
    <text evidence="5">The sequence shown here is derived from an EMBL/GenBank/DDBJ whole genome shotgun (WGS) entry which is preliminary data.</text>
</comment>
<evidence type="ECO:0000256" key="3">
    <source>
        <dbReference type="SAM" id="Coils"/>
    </source>
</evidence>
<evidence type="ECO:0000313" key="6">
    <source>
        <dbReference type="Proteomes" id="UP000689195"/>
    </source>
</evidence>
<protein>
    <recommendedName>
        <fullName evidence="7">Tetratricopeptide repeat protein</fullName>
    </recommendedName>
</protein>
<keyword evidence="2" id="KW-0802">TPR repeat</keyword>
<dbReference type="InterPro" id="IPR019734">
    <property type="entry name" value="TPR_rpt"/>
</dbReference>
<keyword evidence="1" id="KW-0677">Repeat</keyword>
<sequence>MDSSQDQTDLKISNQDQNNQVQEEVEHLQIQNNTNQTNDNQNKESQHDDQNNIDIDQQNQNKLETEQHSQIININNHEEIISKKLDSVPQNQSENDQIKNNDFHEEREEHNNHNSQFVESIYETVTQPLQKIEQEQKVDNAFVDQSQFEILDKSNNQQLDQQEQIQHEQLDNKLHSALNVSKEEQNQLEYPQLIQPTLNFGKNINTQKEGNQEEEKQVEEGVIIDETIQSLPTNNNVQNSQIQNSPKIVEIDQKSQLVIQFQKSLDEATFLKNQGNQWFQQQNYGRATEQYNLALGLCDPYYLMQCPEEQLQQFKKLRINLLSNLSACFLNLGDSNSCITHANIAIQLDPSNQKVWYRRALAYQQKQDYEEAWRDIDQAWNLVKNTTQNQEIFDKRKEIRELLKQSNKERAQLYQTMLSNTQNQTENKSTINQSKTNDSKLTISEIQKKSQLNDYNQDGFRYTDIIWKTTASAVLASSMTKFILDEKLNTKMGLIETLVLSSTTASFLFVEKKWQKLCFATVTAGFLAFVLYRKSTK</sequence>
<feature type="compositionally biased region" description="Polar residues" evidence="4">
    <location>
        <begin position="1"/>
        <end position="13"/>
    </location>
</feature>
<dbReference type="OrthoDB" id="313426at2759"/>
<dbReference type="PANTHER" id="PTHR11242:SF0">
    <property type="entry name" value="TPR_REGION DOMAIN-CONTAINING PROTEIN"/>
    <property type="match status" value="1"/>
</dbReference>
<gene>
    <name evidence="5" type="ORF">PPENT_87.1.T0070132</name>
</gene>